<comment type="similarity">
    <text evidence="6">Belongs to the polysaccharide lyase 3 family.</text>
</comment>
<keyword evidence="17" id="KW-0333">Golgi apparatus</keyword>
<comment type="cofactor">
    <cofactor evidence="2">
        <name>Ca(2+)</name>
        <dbReference type="ChEBI" id="CHEBI:29108"/>
    </cofactor>
</comment>
<keyword evidence="16 22" id="KW-1133">Transmembrane helix</keyword>
<keyword evidence="18 22" id="KW-0472">Membrane</keyword>
<dbReference type="CDD" id="cd10430">
    <property type="entry name" value="BI-1"/>
    <property type="match status" value="1"/>
</dbReference>
<evidence type="ECO:0000256" key="11">
    <source>
        <dbReference type="ARBA" id="ARBA00022679"/>
    </source>
</evidence>
<keyword evidence="14" id="KW-0106">Calcium</keyword>
<dbReference type="GO" id="GO:0016758">
    <property type="term" value="F:hexosyltransferase activity"/>
    <property type="evidence" value="ECO:0007669"/>
    <property type="project" value="InterPro"/>
</dbReference>
<protein>
    <recommendedName>
        <fullName evidence="8">pectate lyase</fullName>
        <ecNumber evidence="8">4.2.2.2</ecNumber>
    </recommendedName>
</protein>
<evidence type="ECO:0000256" key="4">
    <source>
        <dbReference type="ARBA" id="ARBA00004323"/>
    </source>
</evidence>
<feature type="transmembrane region" description="Helical" evidence="22">
    <location>
        <begin position="430"/>
        <end position="448"/>
    </location>
</feature>
<evidence type="ECO:0000256" key="13">
    <source>
        <dbReference type="ARBA" id="ARBA00022729"/>
    </source>
</evidence>
<dbReference type="InterPro" id="IPR006214">
    <property type="entry name" value="Bax_inhibitor_1-related"/>
</dbReference>
<dbReference type="InterPro" id="IPR012334">
    <property type="entry name" value="Pectin_lyas_fold"/>
</dbReference>
<keyword evidence="9" id="KW-0964">Secreted</keyword>
<evidence type="ECO:0000256" key="2">
    <source>
        <dbReference type="ARBA" id="ARBA00001913"/>
    </source>
</evidence>
<dbReference type="InterPro" id="IPR011050">
    <property type="entry name" value="Pectin_lyase_fold/virulence"/>
</dbReference>
<comment type="similarity">
    <text evidence="7">Belongs to the glycosyltransferase 31 family.</text>
</comment>
<feature type="region of interest" description="Disordered" evidence="21">
    <location>
        <begin position="118"/>
        <end position="149"/>
    </location>
</feature>
<dbReference type="Gene3D" id="2.160.20.10">
    <property type="entry name" value="Single-stranded right-handed beta-helix, Pectin lyase-like"/>
    <property type="match status" value="1"/>
</dbReference>
<keyword evidence="11" id="KW-0808">Transferase</keyword>
<dbReference type="WBParaSite" id="jg7163">
    <property type="protein sequence ID" value="jg7163"/>
    <property type="gene ID" value="jg7163"/>
</dbReference>
<feature type="transmembrane region" description="Helical" evidence="22">
    <location>
        <begin position="371"/>
        <end position="388"/>
    </location>
</feature>
<dbReference type="GO" id="GO:0005576">
    <property type="term" value="C:extracellular region"/>
    <property type="evidence" value="ECO:0007669"/>
    <property type="project" value="UniProtKB-SubCell"/>
</dbReference>
<feature type="transmembrane region" description="Helical" evidence="22">
    <location>
        <begin position="484"/>
        <end position="503"/>
    </location>
</feature>
<dbReference type="GO" id="GO:0000139">
    <property type="term" value="C:Golgi membrane"/>
    <property type="evidence" value="ECO:0007669"/>
    <property type="project" value="UniProtKB-SubCell"/>
</dbReference>
<feature type="region of interest" description="Disordered" evidence="21">
    <location>
        <begin position="166"/>
        <end position="201"/>
    </location>
</feature>
<organism evidence="23 24">
    <name type="scientific">Ditylenchus dipsaci</name>
    <dbReference type="NCBI Taxonomy" id="166011"/>
    <lineage>
        <taxon>Eukaryota</taxon>
        <taxon>Metazoa</taxon>
        <taxon>Ecdysozoa</taxon>
        <taxon>Nematoda</taxon>
        <taxon>Chromadorea</taxon>
        <taxon>Rhabditida</taxon>
        <taxon>Tylenchina</taxon>
        <taxon>Tylenchomorpha</taxon>
        <taxon>Sphaerularioidea</taxon>
        <taxon>Anguinidae</taxon>
        <taxon>Anguininae</taxon>
        <taxon>Ditylenchus</taxon>
    </lineage>
</organism>
<keyword evidence="23" id="KW-1185">Reference proteome</keyword>
<evidence type="ECO:0000256" key="21">
    <source>
        <dbReference type="SAM" id="MobiDB-lite"/>
    </source>
</evidence>
<evidence type="ECO:0000256" key="16">
    <source>
        <dbReference type="ARBA" id="ARBA00022989"/>
    </source>
</evidence>
<dbReference type="Pfam" id="PF03211">
    <property type="entry name" value="Pectate_lyase"/>
    <property type="match status" value="1"/>
</dbReference>
<evidence type="ECO:0000256" key="14">
    <source>
        <dbReference type="ARBA" id="ARBA00022837"/>
    </source>
</evidence>
<evidence type="ECO:0000256" key="1">
    <source>
        <dbReference type="ARBA" id="ARBA00000695"/>
    </source>
</evidence>
<keyword evidence="13" id="KW-0732">Signal</keyword>
<evidence type="ECO:0000256" key="17">
    <source>
        <dbReference type="ARBA" id="ARBA00023034"/>
    </source>
</evidence>
<evidence type="ECO:0000256" key="18">
    <source>
        <dbReference type="ARBA" id="ARBA00023136"/>
    </source>
</evidence>
<evidence type="ECO:0000256" key="5">
    <source>
        <dbReference type="ARBA" id="ARBA00004613"/>
    </source>
</evidence>
<evidence type="ECO:0000256" key="6">
    <source>
        <dbReference type="ARBA" id="ARBA00006463"/>
    </source>
</evidence>
<dbReference type="GO" id="GO:0006493">
    <property type="term" value="P:protein O-linked glycosylation"/>
    <property type="evidence" value="ECO:0007669"/>
    <property type="project" value="TreeGrafter"/>
</dbReference>
<comment type="subcellular location">
    <subcellularLocation>
        <location evidence="4">Golgi apparatus membrane</location>
        <topology evidence="4">Single-pass type II membrane protein</topology>
    </subcellularLocation>
    <subcellularLocation>
        <location evidence="3">Membrane</location>
        <topology evidence="3">Multi-pass membrane protein</topology>
    </subcellularLocation>
    <subcellularLocation>
        <location evidence="5">Secreted</location>
    </subcellularLocation>
</comment>
<feature type="compositionally biased region" description="Polar residues" evidence="21">
    <location>
        <begin position="118"/>
        <end position="136"/>
    </location>
</feature>
<feature type="compositionally biased region" description="Polar residues" evidence="21">
    <location>
        <begin position="178"/>
        <end position="197"/>
    </location>
</feature>
<dbReference type="Gene3D" id="3.90.550.50">
    <property type="match status" value="1"/>
</dbReference>
<comment type="catalytic activity">
    <reaction evidence="1">
        <text>Eliminative cleavage of (1-&gt;4)-alpha-D-galacturonan to give oligosaccharides with 4-deoxy-alpha-D-galact-4-enuronosyl groups at their non-reducing ends.</text>
        <dbReference type="EC" id="4.2.2.2"/>
    </reaction>
</comment>
<keyword evidence="15" id="KW-0735">Signal-anchor</keyword>
<evidence type="ECO:0000256" key="3">
    <source>
        <dbReference type="ARBA" id="ARBA00004141"/>
    </source>
</evidence>
<reference evidence="24" key="1">
    <citation type="submission" date="2022-11" db="UniProtKB">
        <authorList>
            <consortium name="WormBaseParasite"/>
        </authorList>
    </citation>
    <scope>IDENTIFICATION</scope>
</reference>
<evidence type="ECO:0000256" key="9">
    <source>
        <dbReference type="ARBA" id="ARBA00022525"/>
    </source>
</evidence>
<dbReference type="PANTHER" id="PTHR11214:SF3">
    <property type="entry name" value="BETA-1,3-GALACTOSYLTRANSFERASE 6"/>
    <property type="match status" value="1"/>
</dbReference>
<name>A0A915EIW4_9BILA</name>
<feature type="transmembrane region" description="Helical" evidence="22">
    <location>
        <begin position="345"/>
        <end position="365"/>
    </location>
</feature>
<evidence type="ECO:0000256" key="15">
    <source>
        <dbReference type="ARBA" id="ARBA00022968"/>
    </source>
</evidence>
<keyword evidence="12 22" id="KW-0812">Transmembrane</keyword>
<comment type="function">
    <text evidence="20">Pectinolytic enzyme consist of four classes of enzymes: pectin lyase, polygalacturonase, pectin methylesterase and rhamnogalacturonase. Among pectinolytic enzymes, pectin lyase is the most important in depolymerization of pectin, since it cleaves internal glycosidic bonds of highly methylated pectins. Favors pectate, the anion, over pectin, the methyl ester.</text>
</comment>
<accession>A0A915EIW4</accession>
<evidence type="ECO:0000313" key="24">
    <source>
        <dbReference type="WBParaSite" id="jg7163"/>
    </source>
</evidence>
<evidence type="ECO:0000256" key="7">
    <source>
        <dbReference type="ARBA" id="ARBA00008661"/>
    </source>
</evidence>
<dbReference type="InterPro" id="IPR002659">
    <property type="entry name" value="Glyco_trans_31"/>
</dbReference>
<sequence length="1051" mass="116862">MLTSETCQIAMGSSRLWVNYGSAMKNHDMGLSEQEAQDELESVYGPDLVNPAFTNIWFIKFNREGTPIWNNNRMSRQQFGPSFYPCLITHTNTRLKCWMREMSNSHLVVEVSRQLHNSSKLEPETSTAGLHSTSSFPVDLPGTNESNGHQECGLMKLARIFPYINNSKEPENSSSSSAHTLPTSSRNSPEDGSNDHSNIGLVETTVVPMKAVKTEPGVRKTARSIMSNNLQQHVKYKVKRLQCGECTEVVPYASRSGHVNKCHLGNIMLHSCMICNQESAAVSRAPMLKHVKRVHIQANPPSLHVISYENQKKLLMETTNRNVCRIFSTLGNKLEKDVKDHLKNVYGTLTLCMATAVVGVLANSWLNLYNWHFIFSLGTIGLMLAIVGTEASRANEQKRLAFMFGLAFLVGCTTGPLIEYVGATDPSIVFNAYVITLIVFGCFTMAALHAESTKFLHLGGILSSAMLCLLISSFFARYEFVHGLILWGGLAINCGFIVYDTQLIAEKRRRGDTDYIWHAVMLFIDFVNIFRYILILLKRRATTMVEARNADKHAHKAAFMQMLRIKSIYLKAFLLLASTLLLLFNCLLVIPKGSFKHLFDEHEQSSSSSSTIYDDTNTENYLYSTNNTSSELADTEEKDSSVSSLYKTFKAKFMNLEFNYTLPIPENNICQNASVFVFVPSRPTASDRRTAIRSTWYAERPSNVVFKFVLGRTNDAVITNLLAEEQKQFNDLILYDIEDTYENLYLKVHAAFNWQQTFCNSTKYVLKADDDTIVDLNRLQYWIKNKRGRPIRNKNHRWYVSREVYPKLRFPNYCNGPVYMLSSQAITDILETLPFVKGFTIEIFVYRSYGAHFNYPAPPSASTVASAAAAPAAGGASGGSCTYQPFPTATNCEVVKATIKVAAGATFDGKNKCYTADPSLGDGGQGEHQKPIFELADGATLENVVLGKDGADGVHCMGSCNITNVWWTDVGEDAATFEGGVGTKVVVKGGGAANDKVFQHNGCGTADIECFQCKTCGKVYRLATEGNDTEAEPKHLGDGPDGKTAFTLQQM</sequence>
<dbReference type="InterPro" id="IPR004898">
    <property type="entry name" value="Pectate_lyase_PlyH/PlyE-like"/>
</dbReference>
<evidence type="ECO:0000256" key="19">
    <source>
        <dbReference type="ARBA" id="ARBA00023239"/>
    </source>
</evidence>
<evidence type="ECO:0000313" key="23">
    <source>
        <dbReference type="Proteomes" id="UP000887574"/>
    </source>
</evidence>
<dbReference type="SUPFAM" id="SSF51126">
    <property type="entry name" value="Pectin lyase-like"/>
    <property type="match status" value="1"/>
</dbReference>
<feature type="transmembrane region" description="Helical" evidence="22">
    <location>
        <begin position="400"/>
        <end position="418"/>
    </location>
</feature>
<keyword evidence="19" id="KW-0456">Lyase</keyword>
<feature type="transmembrane region" description="Helical" evidence="22">
    <location>
        <begin position="568"/>
        <end position="590"/>
    </location>
</feature>
<dbReference type="GO" id="GO:0030570">
    <property type="term" value="F:pectate lyase activity"/>
    <property type="evidence" value="ECO:0007669"/>
    <property type="project" value="UniProtKB-EC"/>
</dbReference>
<evidence type="ECO:0000256" key="22">
    <source>
        <dbReference type="SAM" id="Phobius"/>
    </source>
</evidence>
<dbReference type="AlphaFoldDB" id="A0A915EIW4"/>
<evidence type="ECO:0000256" key="20">
    <source>
        <dbReference type="ARBA" id="ARBA00025679"/>
    </source>
</evidence>
<dbReference type="PANTHER" id="PTHR11214">
    <property type="entry name" value="BETA-1,3-N-ACETYLGLUCOSAMINYLTRANSFERASE"/>
    <property type="match status" value="1"/>
</dbReference>
<dbReference type="EC" id="4.2.2.2" evidence="8"/>
<feature type="transmembrane region" description="Helical" evidence="22">
    <location>
        <begin position="515"/>
        <end position="534"/>
    </location>
</feature>
<keyword evidence="10" id="KW-0328">Glycosyltransferase</keyword>
<dbReference type="Pfam" id="PF01762">
    <property type="entry name" value="Galactosyl_T"/>
    <property type="match status" value="1"/>
</dbReference>
<dbReference type="Proteomes" id="UP000887574">
    <property type="component" value="Unplaced"/>
</dbReference>
<evidence type="ECO:0000256" key="12">
    <source>
        <dbReference type="ARBA" id="ARBA00022692"/>
    </source>
</evidence>
<evidence type="ECO:0000256" key="10">
    <source>
        <dbReference type="ARBA" id="ARBA00022676"/>
    </source>
</evidence>
<evidence type="ECO:0000256" key="8">
    <source>
        <dbReference type="ARBA" id="ARBA00012272"/>
    </source>
</evidence>
<feature type="transmembrane region" description="Helical" evidence="22">
    <location>
        <begin position="455"/>
        <end position="478"/>
    </location>
</feature>
<dbReference type="Pfam" id="PF01027">
    <property type="entry name" value="Bax1-I"/>
    <property type="match status" value="1"/>
</dbReference>
<proteinExistence type="inferred from homology"/>